<name>A0ABX0JIA8_9PROT</name>
<evidence type="ECO:0000313" key="2">
    <source>
        <dbReference type="Proteomes" id="UP000635278"/>
    </source>
</evidence>
<dbReference type="Proteomes" id="UP000635278">
    <property type="component" value="Unassembled WGS sequence"/>
</dbReference>
<reference evidence="1 2" key="1">
    <citation type="journal article" date="2020" name="Int. J. Syst. Evol. Microbiol.">
        <title>Novel acetic acid bacteria from cider fermentations: Acetobacter conturbans sp. nov. and Acetobacter fallax sp. nov.</title>
        <authorList>
            <person name="Sombolestani A.S."/>
            <person name="Cleenwerck I."/>
            <person name="Cnockaert M."/>
            <person name="Borremans W."/>
            <person name="Wieme A.D."/>
            <person name="De Vuyst L."/>
            <person name="Vandamme P."/>
        </authorList>
    </citation>
    <scope>NUCLEOTIDE SEQUENCE [LARGE SCALE GENOMIC DNA]</scope>
    <source>
        <strain evidence="1 2">LMG 30640</strain>
    </source>
</reference>
<dbReference type="InterPro" id="IPR011049">
    <property type="entry name" value="Serralysin-like_metalloprot_C"/>
</dbReference>
<sequence>MALITVQGASAGATVNVTVDGAATGNLGSLLQQFSTSLTSGIAAGTIDGEDLSTGKTSFGSNTSGYGVITAGGSYSVSGNVGAIVFGGPATAGVVPSSHVIINASGVTSSFVSVEGGTTGGVQFQAGVGAGAFVAATGDNAYTGDQLSGAGNWTVTTGDGDDTIVAGTGQNTINAGTGDNLIEISNGTNYVKSYGNDTIFGGDCSFGQHVTLYGGSSFVTLGEQSYVNDVAGNDQITVGGSSTVIGGDSDSISLNGGVSSVIGGTSDTISASGDAVVSSSDNATVSVDGSLTFIGGTGNSTITAAQSTIFGAGGLNAVIAGSGDTLFVAGSGSETLNGASSGSPLHAFGNNAGTTGSQVFIGGTAADTLVAGVGDATMTGGSGAANVFALRDGIAGANYTITDFSSAAGNFVALLGYSQSDLTNALSTQTTTDGNTTVKLADNSTITFDNVSSLNSSDFHLW</sequence>
<dbReference type="RefSeq" id="WP_173581816.1">
    <property type="nucleotide sequence ID" value="NZ_WOTB01000002.1"/>
</dbReference>
<organism evidence="1 2">
    <name type="scientific">Acetobacter musti</name>
    <dbReference type="NCBI Taxonomy" id="864732"/>
    <lineage>
        <taxon>Bacteria</taxon>
        <taxon>Pseudomonadati</taxon>
        <taxon>Pseudomonadota</taxon>
        <taxon>Alphaproteobacteria</taxon>
        <taxon>Acetobacterales</taxon>
        <taxon>Acetobacteraceae</taxon>
        <taxon>Acetobacter</taxon>
    </lineage>
</organism>
<dbReference type="EMBL" id="WOTB01000002">
    <property type="protein sequence ID" value="NHN83378.1"/>
    <property type="molecule type" value="Genomic_DNA"/>
</dbReference>
<protein>
    <submittedName>
        <fullName evidence="1">Calcium-binding protein</fullName>
    </submittedName>
</protein>
<gene>
    <name evidence="1" type="ORF">GOB93_01825</name>
</gene>
<comment type="caution">
    <text evidence="1">The sequence shown here is derived from an EMBL/GenBank/DDBJ whole genome shotgun (WGS) entry which is preliminary data.</text>
</comment>
<accession>A0ABX0JIA8</accession>
<dbReference type="SUPFAM" id="SSF51120">
    <property type="entry name" value="beta-Roll"/>
    <property type="match status" value="1"/>
</dbReference>
<evidence type="ECO:0000313" key="1">
    <source>
        <dbReference type="EMBL" id="NHN83378.1"/>
    </source>
</evidence>
<proteinExistence type="predicted"/>
<keyword evidence="2" id="KW-1185">Reference proteome</keyword>